<dbReference type="Proteomes" id="UP000278907">
    <property type="component" value="Unassembled WGS sequence"/>
</dbReference>
<proteinExistence type="predicted"/>
<evidence type="ECO:0000313" key="3">
    <source>
        <dbReference type="Proteomes" id="UP000278907"/>
    </source>
</evidence>
<name>A0ABX9QNH9_9BACT</name>
<feature type="region of interest" description="Disordered" evidence="1">
    <location>
        <begin position="189"/>
        <end position="208"/>
    </location>
</feature>
<evidence type="ECO:0008006" key="4">
    <source>
        <dbReference type="Google" id="ProtNLM"/>
    </source>
</evidence>
<organism evidence="2 3">
    <name type="scientific">Corallococcus praedator</name>
    <dbReference type="NCBI Taxonomy" id="2316724"/>
    <lineage>
        <taxon>Bacteria</taxon>
        <taxon>Pseudomonadati</taxon>
        <taxon>Myxococcota</taxon>
        <taxon>Myxococcia</taxon>
        <taxon>Myxococcales</taxon>
        <taxon>Cystobacterineae</taxon>
        <taxon>Myxococcaceae</taxon>
        <taxon>Corallococcus</taxon>
    </lineage>
</organism>
<dbReference type="EMBL" id="RAWI01000027">
    <property type="protein sequence ID" value="RKI14616.1"/>
    <property type="molecule type" value="Genomic_DNA"/>
</dbReference>
<accession>A0ABX9QNH9</accession>
<sequence length="208" mass="22374">MGALVGLAASACQETEDLPAPCDGAPGQGLLRAFEHCTPSSRVEPRANFGGLKVRKVSGRTLVLETARDVEGRASRRLMVRDAGGAVLWHLDEAAGEHFSDFTVHPSGEATLGVERTDAASGAFDLVRLSAEGRVLSRQPLPTPATVPPSDLDGTLLPSPFRMRSLWVDALTTAGCARRRAARTWPWPSCRGWPSRKAPPTRSNWRRG</sequence>
<evidence type="ECO:0000256" key="1">
    <source>
        <dbReference type="SAM" id="MobiDB-lite"/>
    </source>
</evidence>
<comment type="caution">
    <text evidence="2">The sequence shown here is derived from an EMBL/GenBank/DDBJ whole genome shotgun (WGS) entry which is preliminary data.</text>
</comment>
<protein>
    <recommendedName>
        <fullName evidence="4">Lipoprotein</fullName>
    </recommendedName>
</protein>
<gene>
    <name evidence="2" type="ORF">D7Y13_05840</name>
</gene>
<reference evidence="2 3" key="1">
    <citation type="submission" date="2018-09" db="EMBL/GenBank/DDBJ databases">
        <authorList>
            <person name="Livingstone P.G."/>
            <person name="Whitworth D.E."/>
        </authorList>
    </citation>
    <scope>NUCLEOTIDE SEQUENCE [LARGE SCALE GENOMIC DNA]</scope>
    <source>
        <strain evidence="2 3">CA031B</strain>
    </source>
</reference>
<keyword evidence="3" id="KW-1185">Reference proteome</keyword>
<evidence type="ECO:0000313" key="2">
    <source>
        <dbReference type="EMBL" id="RKI14616.1"/>
    </source>
</evidence>